<reference evidence="2" key="1">
    <citation type="journal article" date="2013" name="Nat. Genet.">
        <title>The duck genome and transcriptome provide insight into an avian influenza virus reservoir species.</title>
        <authorList>
            <person name="Huang Y."/>
            <person name="Li Y."/>
            <person name="Burt D.W."/>
            <person name="Chen H."/>
            <person name="Zhang Y."/>
            <person name="Qian W."/>
            <person name="Kim H."/>
            <person name="Gan S."/>
            <person name="Zhao Y."/>
            <person name="Li J."/>
            <person name="Yi K."/>
            <person name="Feng H."/>
            <person name="Zhu P."/>
            <person name="Li B."/>
            <person name="Liu Q."/>
            <person name="Fairley S."/>
            <person name="Magor K.E."/>
            <person name="Du Z."/>
            <person name="Hu X."/>
            <person name="Goodman L."/>
            <person name="Tafer H."/>
            <person name="Vignal A."/>
            <person name="Lee T."/>
            <person name="Kim K.W."/>
            <person name="Sheng Z."/>
            <person name="An Y."/>
            <person name="Searle S."/>
            <person name="Herrero J."/>
            <person name="Groenen M.A."/>
            <person name="Crooijmans R.P."/>
            <person name="Faraut T."/>
            <person name="Cai Q."/>
            <person name="Webster R.G."/>
            <person name="Aldridge J.R."/>
            <person name="Warren W.C."/>
            <person name="Bartschat S."/>
            <person name="Kehr S."/>
            <person name="Marz M."/>
            <person name="Stadler P.F."/>
            <person name="Smith J."/>
            <person name="Kraus R.H."/>
            <person name="Zhao Y."/>
            <person name="Ren L."/>
            <person name="Fei J."/>
            <person name="Morisson M."/>
            <person name="Kaiser P."/>
            <person name="Griffin D.K."/>
            <person name="Rao M."/>
            <person name="Pitel F."/>
            <person name="Wang J."/>
            <person name="Li N."/>
        </authorList>
    </citation>
    <scope>NUCLEOTIDE SEQUENCE [LARGE SCALE GENOMIC DNA]</scope>
</reference>
<dbReference type="AlphaFoldDB" id="R0LGK8"/>
<dbReference type="EMBL" id="KB742750">
    <property type="protein sequence ID" value="EOB04789.1"/>
    <property type="molecule type" value="Genomic_DNA"/>
</dbReference>
<organism evidence="1 2">
    <name type="scientific">Anas platyrhynchos</name>
    <name type="common">Mallard</name>
    <name type="synonym">Anas boschas</name>
    <dbReference type="NCBI Taxonomy" id="8839"/>
    <lineage>
        <taxon>Eukaryota</taxon>
        <taxon>Metazoa</taxon>
        <taxon>Chordata</taxon>
        <taxon>Craniata</taxon>
        <taxon>Vertebrata</taxon>
        <taxon>Euteleostomi</taxon>
        <taxon>Archelosauria</taxon>
        <taxon>Archosauria</taxon>
        <taxon>Dinosauria</taxon>
        <taxon>Saurischia</taxon>
        <taxon>Theropoda</taxon>
        <taxon>Coelurosauria</taxon>
        <taxon>Aves</taxon>
        <taxon>Neognathae</taxon>
        <taxon>Galloanserae</taxon>
        <taxon>Anseriformes</taxon>
        <taxon>Anatidae</taxon>
        <taxon>Anatinae</taxon>
        <taxon>Anas</taxon>
    </lineage>
</organism>
<name>R0LGK8_ANAPL</name>
<keyword evidence="2" id="KW-1185">Reference proteome</keyword>
<sequence length="117" mass="12759">MTEEDAWVTSGIHLFDPKPALDIGHGVVVSDVRARCSDYFQAYSSLSDNKISYLHGPAPVHHIKVGIKLSIRLLFKGSASFDQENQEPKLTLLTVNGSFAIVAFGKVLGFQDSNALN</sequence>
<evidence type="ECO:0000313" key="1">
    <source>
        <dbReference type="EMBL" id="EOB04789.1"/>
    </source>
</evidence>
<evidence type="ECO:0000313" key="2">
    <source>
        <dbReference type="Proteomes" id="UP000296049"/>
    </source>
</evidence>
<dbReference type="Proteomes" id="UP000296049">
    <property type="component" value="Unassembled WGS sequence"/>
</dbReference>
<accession>R0LGK8</accession>
<protein>
    <submittedName>
        <fullName evidence="1">Uncharacterized protein</fullName>
    </submittedName>
</protein>
<proteinExistence type="predicted"/>
<gene>
    <name evidence="1" type="ORF">Anapl_03260</name>
</gene>